<organism evidence="2 3">
    <name type="scientific">Lysinibacillus sphaericus</name>
    <name type="common">Bacillus sphaericus</name>
    <dbReference type="NCBI Taxonomy" id="1421"/>
    <lineage>
        <taxon>Bacteria</taxon>
        <taxon>Bacillati</taxon>
        <taxon>Bacillota</taxon>
        <taxon>Bacilli</taxon>
        <taxon>Bacillales</taxon>
        <taxon>Bacillaceae</taxon>
        <taxon>Lysinibacillus</taxon>
    </lineage>
</organism>
<feature type="transmembrane region" description="Helical" evidence="1">
    <location>
        <begin position="181"/>
        <end position="201"/>
    </location>
</feature>
<gene>
    <name evidence="2" type="ORF">LYSIN_00519</name>
</gene>
<feature type="transmembrane region" description="Helical" evidence="1">
    <location>
        <begin position="92"/>
        <end position="114"/>
    </location>
</feature>
<reference evidence="2 3" key="1">
    <citation type="submission" date="2017-11" db="EMBL/GenBank/DDBJ databases">
        <title>Genome sequence of Lysinibacillus sphaericus, a lignin-degrading bacteria isolated from municipal solid waste soil.</title>
        <authorList>
            <person name="Persinoti G.F."/>
            <person name="Paixao D.A."/>
            <person name="Bugg T.D."/>
            <person name="Squina F.M."/>
        </authorList>
    </citation>
    <scope>NUCLEOTIDE SEQUENCE [LARGE SCALE GENOMIC DNA]</scope>
    <source>
        <strain evidence="2 3">A1</strain>
    </source>
</reference>
<feature type="transmembrane region" description="Helical" evidence="1">
    <location>
        <begin position="18"/>
        <end position="39"/>
    </location>
</feature>
<sequence>MFYKSYTYCLQDIRLKKLLFWIVACFMIMLHLFEILPITSVANRWHTLKDFIVASQYEYFYIPIFLILLAPFSSKDNDWLLLRRYRHRQQFATYKVCFVFIVTAFFTAIVFGSSMLSTSLAKWLFFPYITNYSALLLYVPEPKENGSLLYFIYMFYCVTAICGLLYIALQQLLRNNFISAILVIVLFMVDKITIHIVPIFFYKSEFTSPISTFFILVAVMILLINAIHYLVNKLDFYVRDDDS</sequence>
<keyword evidence="1" id="KW-1133">Transmembrane helix</keyword>
<feature type="transmembrane region" description="Helical" evidence="1">
    <location>
        <begin position="148"/>
        <end position="169"/>
    </location>
</feature>
<protein>
    <submittedName>
        <fullName evidence="2">Uncharacterized protein</fullName>
    </submittedName>
</protein>
<dbReference type="Proteomes" id="UP000237319">
    <property type="component" value="Unassembled WGS sequence"/>
</dbReference>
<keyword evidence="3" id="KW-1185">Reference proteome</keyword>
<feature type="transmembrane region" description="Helical" evidence="1">
    <location>
        <begin position="51"/>
        <end position="72"/>
    </location>
</feature>
<dbReference type="EMBL" id="PGLV01000001">
    <property type="protein sequence ID" value="POZ55736.1"/>
    <property type="molecule type" value="Genomic_DNA"/>
</dbReference>
<evidence type="ECO:0000256" key="1">
    <source>
        <dbReference type="SAM" id="Phobius"/>
    </source>
</evidence>
<keyword evidence="1" id="KW-0472">Membrane</keyword>
<evidence type="ECO:0000313" key="3">
    <source>
        <dbReference type="Proteomes" id="UP000237319"/>
    </source>
</evidence>
<name>A0A2S5CY70_LYSSH</name>
<evidence type="ECO:0000313" key="2">
    <source>
        <dbReference type="EMBL" id="POZ55736.1"/>
    </source>
</evidence>
<feature type="transmembrane region" description="Helical" evidence="1">
    <location>
        <begin position="213"/>
        <end position="231"/>
    </location>
</feature>
<comment type="caution">
    <text evidence="2">The sequence shown here is derived from an EMBL/GenBank/DDBJ whole genome shotgun (WGS) entry which is preliminary data.</text>
</comment>
<accession>A0A2S5CY70</accession>
<keyword evidence="1" id="KW-0812">Transmembrane</keyword>
<proteinExistence type="predicted"/>
<dbReference type="AlphaFoldDB" id="A0A2S5CY70"/>